<protein>
    <submittedName>
        <fullName evidence="2">Uncharacterized protein</fullName>
    </submittedName>
</protein>
<dbReference type="Gramene" id="OMO49579">
    <property type="protein sequence ID" value="OMO49579"/>
    <property type="gene ID" value="CCACVL1_30917"/>
</dbReference>
<evidence type="ECO:0000256" key="1">
    <source>
        <dbReference type="SAM" id="MobiDB-lite"/>
    </source>
</evidence>
<feature type="compositionally biased region" description="Polar residues" evidence="1">
    <location>
        <begin position="35"/>
        <end position="45"/>
    </location>
</feature>
<feature type="compositionally biased region" description="Polar residues" evidence="1">
    <location>
        <begin position="10"/>
        <end position="22"/>
    </location>
</feature>
<dbReference type="AlphaFoldDB" id="A0A1R3FUN8"/>
<proteinExistence type="predicted"/>
<accession>A0A1R3FUN8</accession>
<gene>
    <name evidence="2" type="ORF">CCACVL1_30917</name>
</gene>
<reference evidence="2 3" key="1">
    <citation type="submission" date="2013-09" db="EMBL/GenBank/DDBJ databases">
        <title>Corchorus capsularis genome sequencing.</title>
        <authorList>
            <person name="Alam M."/>
            <person name="Haque M.S."/>
            <person name="Islam M.S."/>
            <person name="Emdad E.M."/>
            <person name="Islam M.M."/>
            <person name="Ahmed B."/>
            <person name="Halim A."/>
            <person name="Hossen Q.M.M."/>
            <person name="Hossain M.Z."/>
            <person name="Ahmed R."/>
            <person name="Khan M.M."/>
            <person name="Islam R."/>
            <person name="Rashid M.M."/>
            <person name="Khan S.A."/>
            <person name="Rahman M.S."/>
            <person name="Alam M."/>
        </authorList>
    </citation>
    <scope>NUCLEOTIDE SEQUENCE [LARGE SCALE GENOMIC DNA]</scope>
    <source>
        <strain evidence="3">cv. CVL-1</strain>
        <tissue evidence="2">Whole seedling</tissue>
    </source>
</reference>
<feature type="region of interest" description="Disordered" evidence="1">
    <location>
        <begin position="1"/>
        <end position="52"/>
    </location>
</feature>
<dbReference type="Proteomes" id="UP000188268">
    <property type="component" value="Unassembled WGS sequence"/>
</dbReference>
<dbReference type="EMBL" id="AWWV01016446">
    <property type="protein sequence ID" value="OMO49579.1"/>
    <property type="molecule type" value="Genomic_DNA"/>
</dbReference>
<comment type="caution">
    <text evidence="2">The sequence shown here is derived from an EMBL/GenBank/DDBJ whole genome shotgun (WGS) entry which is preliminary data.</text>
</comment>
<organism evidence="2 3">
    <name type="scientific">Corchorus capsularis</name>
    <name type="common">Jute</name>
    <dbReference type="NCBI Taxonomy" id="210143"/>
    <lineage>
        <taxon>Eukaryota</taxon>
        <taxon>Viridiplantae</taxon>
        <taxon>Streptophyta</taxon>
        <taxon>Embryophyta</taxon>
        <taxon>Tracheophyta</taxon>
        <taxon>Spermatophyta</taxon>
        <taxon>Magnoliopsida</taxon>
        <taxon>eudicotyledons</taxon>
        <taxon>Gunneridae</taxon>
        <taxon>Pentapetalae</taxon>
        <taxon>rosids</taxon>
        <taxon>malvids</taxon>
        <taxon>Malvales</taxon>
        <taxon>Malvaceae</taxon>
        <taxon>Grewioideae</taxon>
        <taxon>Apeibeae</taxon>
        <taxon>Corchorus</taxon>
    </lineage>
</organism>
<evidence type="ECO:0000313" key="3">
    <source>
        <dbReference type="Proteomes" id="UP000188268"/>
    </source>
</evidence>
<name>A0A1R3FUN8_COCAP</name>
<evidence type="ECO:0000313" key="2">
    <source>
        <dbReference type="EMBL" id="OMO49579.1"/>
    </source>
</evidence>
<sequence>MGVAGVEAAPSTSKPIVGQQHSLRYCRKIPPLPSKTRNPNQQHPTADSPKLKDLNATKIYHYY</sequence>
<keyword evidence="3" id="KW-1185">Reference proteome</keyword>